<accession>A0ABV0UCZ3</accession>
<keyword evidence="3" id="KW-1185">Reference proteome</keyword>
<gene>
    <name evidence="2" type="ORF">ILYODFUR_000419</name>
</gene>
<organism evidence="2 3">
    <name type="scientific">Ilyodon furcidens</name>
    <name type="common">goldbreast splitfin</name>
    <dbReference type="NCBI Taxonomy" id="33524"/>
    <lineage>
        <taxon>Eukaryota</taxon>
        <taxon>Metazoa</taxon>
        <taxon>Chordata</taxon>
        <taxon>Craniata</taxon>
        <taxon>Vertebrata</taxon>
        <taxon>Euteleostomi</taxon>
        <taxon>Actinopterygii</taxon>
        <taxon>Neopterygii</taxon>
        <taxon>Teleostei</taxon>
        <taxon>Neoteleostei</taxon>
        <taxon>Acanthomorphata</taxon>
        <taxon>Ovalentaria</taxon>
        <taxon>Atherinomorphae</taxon>
        <taxon>Cyprinodontiformes</taxon>
        <taxon>Goodeidae</taxon>
        <taxon>Ilyodon</taxon>
    </lineage>
</organism>
<proteinExistence type="predicted"/>
<evidence type="ECO:0000313" key="2">
    <source>
        <dbReference type="EMBL" id="MEQ2242799.1"/>
    </source>
</evidence>
<dbReference type="EMBL" id="JAHRIQ010069529">
    <property type="protein sequence ID" value="MEQ2242799.1"/>
    <property type="molecule type" value="Genomic_DNA"/>
</dbReference>
<evidence type="ECO:0000313" key="3">
    <source>
        <dbReference type="Proteomes" id="UP001482620"/>
    </source>
</evidence>
<dbReference type="Proteomes" id="UP001482620">
    <property type="component" value="Unassembled WGS sequence"/>
</dbReference>
<protein>
    <submittedName>
        <fullName evidence="2">Uncharacterized protein</fullName>
    </submittedName>
</protein>
<evidence type="ECO:0000256" key="1">
    <source>
        <dbReference type="SAM" id="MobiDB-lite"/>
    </source>
</evidence>
<reference evidence="2 3" key="1">
    <citation type="submission" date="2021-06" db="EMBL/GenBank/DDBJ databases">
        <authorList>
            <person name="Palmer J.M."/>
        </authorList>
    </citation>
    <scope>NUCLEOTIDE SEQUENCE [LARGE SCALE GENOMIC DNA]</scope>
    <source>
        <strain evidence="3">if_2019</strain>
        <tissue evidence="2">Muscle</tissue>
    </source>
</reference>
<feature type="region of interest" description="Disordered" evidence="1">
    <location>
        <begin position="52"/>
        <end position="83"/>
    </location>
</feature>
<comment type="caution">
    <text evidence="2">The sequence shown here is derived from an EMBL/GenBank/DDBJ whole genome shotgun (WGS) entry which is preliminary data.</text>
</comment>
<name>A0ABV0UCZ3_9TELE</name>
<sequence>MPLGGSLMANRLWVMGQTMSGLDTFIGTIRTRYVILPGRVEHARGLDLSASAWWPGYSSRDPAGPSPNETRGHPPEGPPLAWGTMRDRCKEDWAVGEGGDLNDLISRCLKWL</sequence>